<keyword evidence="2 5" id="KW-0812">Transmembrane</keyword>
<keyword evidence="7" id="KW-1185">Reference proteome</keyword>
<feature type="transmembrane region" description="Helical" evidence="5">
    <location>
        <begin position="6"/>
        <end position="33"/>
    </location>
</feature>
<dbReference type="Gene3D" id="1.20.1070.10">
    <property type="entry name" value="Rhodopsin 7-helix transmembrane proteins"/>
    <property type="match status" value="1"/>
</dbReference>
<dbReference type="PROSITE" id="PS50262">
    <property type="entry name" value="G_PROTEIN_RECEP_F1_2"/>
    <property type="match status" value="1"/>
</dbReference>
<dbReference type="SUPFAM" id="SSF81321">
    <property type="entry name" value="Family A G protein-coupled receptor-like"/>
    <property type="match status" value="1"/>
</dbReference>
<comment type="subcellular location">
    <subcellularLocation>
        <location evidence="1">Membrane</location>
    </subcellularLocation>
</comment>
<dbReference type="PANTHER" id="PTHR22718:SF11">
    <property type="entry name" value="7TM GPCR SERPENTINE RECEPTOR CLASS X (SRX) DOMAIN-CONTAINING PROTEIN"/>
    <property type="match status" value="1"/>
</dbReference>
<keyword evidence="3 5" id="KW-1133">Transmembrane helix</keyword>
<accession>A0A914CSM3</accession>
<evidence type="ECO:0000256" key="5">
    <source>
        <dbReference type="SAM" id="Phobius"/>
    </source>
</evidence>
<keyword evidence="4 5" id="KW-0472">Membrane</keyword>
<organism evidence="7 8">
    <name type="scientific">Acrobeloides nanus</name>
    <dbReference type="NCBI Taxonomy" id="290746"/>
    <lineage>
        <taxon>Eukaryota</taxon>
        <taxon>Metazoa</taxon>
        <taxon>Ecdysozoa</taxon>
        <taxon>Nematoda</taxon>
        <taxon>Chromadorea</taxon>
        <taxon>Rhabditida</taxon>
        <taxon>Tylenchina</taxon>
        <taxon>Cephalobomorpha</taxon>
        <taxon>Cephaloboidea</taxon>
        <taxon>Cephalobidae</taxon>
        <taxon>Acrobeloides</taxon>
    </lineage>
</organism>
<evidence type="ECO:0000313" key="7">
    <source>
        <dbReference type="Proteomes" id="UP000887540"/>
    </source>
</evidence>
<reference evidence="8" key="1">
    <citation type="submission" date="2022-11" db="UniProtKB">
        <authorList>
            <consortium name="WormBaseParasite"/>
        </authorList>
    </citation>
    <scope>IDENTIFICATION</scope>
</reference>
<dbReference type="WBParaSite" id="ACRNAN_scaffold14079.g17568.t1">
    <property type="protein sequence ID" value="ACRNAN_scaffold14079.g17568.t1"/>
    <property type="gene ID" value="ACRNAN_scaffold14079.g17568"/>
</dbReference>
<evidence type="ECO:0000256" key="3">
    <source>
        <dbReference type="ARBA" id="ARBA00022989"/>
    </source>
</evidence>
<dbReference type="InterPro" id="IPR017452">
    <property type="entry name" value="GPCR_Rhodpsn_7TM"/>
</dbReference>
<name>A0A914CSM3_9BILA</name>
<evidence type="ECO:0000313" key="8">
    <source>
        <dbReference type="WBParaSite" id="ACRNAN_scaffold14079.g17568.t1"/>
    </source>
</evidence>
<evidence type="ECO:0000256" key="4">
    <source>
        <dbReference type="ARBA" id="ARBA00023136"/>
    </source>
</evidence>
<feature type="domain" description="G-protein coupled receptors family 1 profile" evidence="6">
    <location>
        <begin position="24"/>
        <end position="150"/>
    </location>
</feature>
<dbReference type="GO" id="GO:0016020">
    <property type="term" value="C:membrane"/>
    <property type="evidence" value="ECO:0007669"/>
    <property type="project" value="UniProtKB-SubCell"/>
</dbReference>
<feature type="transmembrane region" description="Helical" evidence="5">
    <location>
        <begin position="131"/>
        <end position="161"/>
    </location>
</feature>
<evidence type="ECO:0000259" key="6">
    <source>
        <dbReference type="PROSITE" id="PS50262"/>
    </source>
</evidence>
<evidence type="ECO:0000256" key="1">
    <source>
        <dbReference type="ARBA" id="ARBA00004370"/>
    </source>
</evidence>
<evidence type="ECO:0000256" key="2">
    <source>
        <dbReference type="ARBA" id="ARBA00022692"/>
    </source>
</evidence>
<dbReference type="Proteomes" id="UP000887540">
    <property type="component" value="Unplaced"/>
</dbReference>
<dbReference type="PANTHER" id="PTHR22718">
    <property type="entry name" value="SERPENTINE RECEPTOR, CLASS X"/>
    <property type="match status" value="1"/>
</dbReference>
<dbReference type="InterPro" id="IPR019430">
    <property type="entry name" value="7TM_GPCR_serpentine_rcpt_Srx"/>
</dbReference>
<dbReference type="Pfam" id="PF10328">
    <property type="entry name" value="7TM_GPCR_Srx"/>
    <property type="match status" value="1"/>
</dbReference>
<proteinExistence type="predicted"/>
<protein>
    <submittedName>
        <fullName evidence="8">G-protein coupled receptors family 1 profile domain-containing protein</fullName>
    </submittedName>
</protein>
<sequence length="235" mass="26238">MTATTISIVLGALIFLVAGISFLINILVLIIIWKGGFLKNVQSNIFIFIFATLAGNALQMAIAVFYLGPSAIAQDFLFPGEHGGTGLAIISYLSVGQYYQEMFLQAIIAIDRLITIVFFKHTQIFTRKVVIRLAIGVYLGGFLLAVFVMFVIPCCQTYIYYKTYSFAYFGTLGFNYVDKYVDLPVNITSSLIAILVVDIKEWIVSKNRNFFAHGIDFLPSKWEAVLEVDGEYAPE</sequence>
<dbReference type="AlphaFoldDB" id="A0A914CSM3"/>
<feature type="transmembrane region" description="Helical" evidence="5">
    <location>
        <begin position="45"/>
        <end position="67"/>
    </location>
</feature>